<dbReference type="InterPro" id="IPR021456">
    <property type="entry name" value="DUF3107"/>
</dbReference>
<dbReference type="AlphaFoldDB" id="A0A6J6KLA0"/>
<dbReference type="EMBL" id="CAEZWP010000001">
    <property type="protein sequence ID" value="CAB4649768.1"/>
    <property type="molecule type" value="Genomic_DNA"/>
</dbReference>
<evidence type="ECO:0000313" key="1">
    <source>
        <dbReference type="EMBL" id="CAB4649768.1"/>
    </source>
</evidence>
<organism evidence="1">
    <name type="scientific">freshwater metagenome</name>
    <dbReference type="NCBI Taxonomy" id="449393"/>
    <lineage>
        <taxon>unclassified sequences</taxon>
        <taxon>metagenomes</taxon>
        <taxon>ecological metagenomes</taxon>
    </lineage>
</organism>
<dbReference type="EMBL" id="CAFBQB010000042">
    <property type="protein sequence ID" value="CAB5041492.1"/>
    <property type="molecule type" value="Genomic_DNA"/>
</dbReference>
<reference evidence="1" key="1">
    <citation type="submission" date="2020-05" db="EMBL/GenBank/DDBJ databases">
        <authorList>
            <person name="Chiriac C."/>
            <person name="Salcher M."/>
            <person name="Ghai R."/>
            <person name="Kavagutti S V."/>
        </authorList>
    </citation>
    <scope>NUCLEOTIDE SEQUENCE</scope>
</reference>
<protein>
    <submittedName>
        <fullName evidence="1">Unannotated protein</fullName>
    </submittedName>
</protein>
<dbReference type="EMBL" id="CAFAZY010000001">
    <property type="protein sequence ID" value="CAB4839314.1"/>
    <property type="molecule type" value="Genomic_DNA"/>
</dbReference>
<dbReference type="EMBL" id="CAFBQE010000081">
    <property type="protein sequence ID" value="CAB5052003.1"/>
    <property type="molecule type" value="Genomic_DNA"/>
</dbReference>
<proteinExistence type="predicted"/>
<sequence length="85" mass="8916">MSVKKSEVAIKSEVRIAVTRVASDIVFESAMSATDIKSAVTEAITTGKPLTLSDVRGHEIIVPADKIGFVEVGESPSRRVGFGAA</sequence>
<evidence type="ECO:0000313" key="4">
    <source>
        <dbReference type="EMBL" id="CAB5052003.1"/>
    </source>
</evidence>
<evidence type="ECO:0000313" key="2">
    <source>
        <dbReference type="EMBL" id="CAB4839314.1"/>
    </source>
</evidence>
<accession>A0A6J6KLA0</accession>
<gene>
    <name evidence="1" type="ORF">UFOPK2265_00057</name>
    <name evidence="2" type="ORF">UFOPK3255_00027</name>
    <name evidence="3" type="ORF">UFOPK4248_00456</name>
    <name evidence="4" type="ORF">UFOPK4284_01003</name>
</gene>
<dbReference type="Pfam" id="PF11305">
    <property type="entry name" value="DUF3107"/>
    <property type="match status" value="1"/>
</dbReference>
<evidence type="ECO:0000313" key="3">
    <source>
        <dbReference type="EMBL" id="CAB5041492.1"/>
    </source>
</evidence>
<name>A0A6J6KLA0_9ZZZZ</name>